<dbReference type="InterPro" id="IPR001469">
    <property type="entry name" value="ATP_synth_F1_dsu/esu"/>
</dbReference>
<evidence type="ECO:0000259" key="8">
    <source>
        <dbReference type="Pfam" id="PF00401"/>
    </source>
</evidence>
<dbReference type="EC" id="3.6.3.14" evidence="10"/>
<gene>
    <name evidence="10" type="ORF">ASZ90_006362</name>
</gene>
<dbReference type="HAMAP" id="MF_00530">
    <property type="entry name" value="ATP_synth_epsil_bac"/>
    <property type="match status" value="1"/>
</dbReference>
<comment type="caution">
    <text evidence="10">The sequence shown here is derived from an EMBL/GenBank/DDBJ whole genome shotgun (WGS) entry which is preliminary data.</text>
</comment>
<evidence type="ECO:0000256" key="5">
    <source>
        <dbReference type="ARBA" id="ARBA00023136"/>
    </source>
</evidence>
<evidence type="ECO:0000313" key="10">
    <source>
        <dbReference type="EMBL" id="KUG23841.1"/>
    </source>
</evidence>
<dbReference type="Pfam" id="PF02823">
    <property type="entry name" value="ATP-synt_DE_N"/>
    <property type="match status" value="1"/>
</dbReference>
<dbReference type="InterPro" id="IPR036794">
    <property type="entry name" value="ATP_F1_dsu/esu_C_sf"/>
</dbReference>
<dbReference type="CDD" id="cd12152">
    <property type="entry name" value="F1-ATPase_delta"/>
    <property type="match status" value="1"/>
</dbReference>
<dbReference type="SUPFAM" id="SSF51344">
    <property type="entry name" value="Epsilon subunit of F1F0-ATP synthase N-terminal domain"/>
    <property type="match status" value="1"/>
</dbReference>
<dbReference type="InterPro" id="IPR020546">
    <property type="entry name" value="ATP_synth_F1_dsu/esu_N"/>
</dbReference>
<dbReference type="NCBIfam" id="TIGR01216">
    <property type="entry name" value="ATP_synt_epsi"/>
    <property type="match status" value="1"/>
</dbReference>
<evidence type="ECO:0000256" key="6">
    <source>
        <dbReference type="ARBA" id="ARBA00023196"/>
    </source>
</evidence>
<keyword evidence="7" id="KW-0066">ATP synthesis</keyword>
<evidence type="ECO:0000256" key="2">
    <source>
        <dbReference type="ARBA" id="ARBA00005712"/>
    </source>
</evidence>
<dbReference type="PANTHER" id="PTHR13822">
    <property type="entry name" value="ATP SYNTHASE DELTA/EPSILON CHAIN"/>
    <property type="match status" value="1"/>
</dbReference>
<name>A0A0W8FSS5_9ZZZZ</name>
<evidence type="ECO:0000256" key="1">
    <source>
        <dbReference type="ARBA" id="ARBA00004202"/>
    </source>
</evidence>
<feature type="domain" description="ATP synthase F1 complex delta/epsilon subunit N-terminal" evidence="9">
    <location>
        <begin position="6"/>
        <end position="83"/>
    </location>
</feature>
<dbReference type="AlphaFoldDB" id="A0A0W8FSS5"/>
<reference evidence="10" key="1">
    <citation type="journal article" date="2015" name="Proc. Natl. Acad. Sci. U.S.A.">
        <title>Networks of energetic and metabolic interactions define dynamics in microbial communities.</title>
        <authorList>
            <person name="Embree M."/>
            <person name="Liu J.K."/>
            <person name="Al-Bassam M.M."/>
            <person name="Zengler K."/>
        </authorList>
    </citation>
    <scope>NUCLEOTIDE SEQUENCE</scope>
</reference>
<evidence type="ECO:0000259" key="9">
    <source>
        <dbReference type="Pfam" id="PF02823"/>
    </source>
</evidence>
<organism evidence="10">
    <name type="scientific">hydrocarbon metagenome</name>
    <dbReference type="NCBI Taxonomy" id="938273"/>
    <lineage>
        <taxon>unclassified sequences</taxon>
        <taxon>metagenomes</taxon>
        <taxon>ecological metagenomes</taxon>
    </lineage>
</organism>
<dbReference type="InterPro" id="IPR036771">
    <property type="entry name" value="ATPsynth_dsu/esu_N"/>
</dbReference>
<accession>A0A0W8FSS5</accession>
<dbReference type="PANTHER" id="PTHR13822:SF10">
    <property type="entry name" value="ATP SYNTHASE EPSILON CHAIN, CHLOROPLASTIC"/>
    <property type="match status" value="1"/>
</dbReference>
<proteinExistence type="inferred from homology"/>
<keyword evidence="5" id="KW-0472">Membrane</keyword>
<evidence type="ECO:0000256" key="4">
    <source>
        <dbReference type="ARBA" id="ARBA00023065"/>
    </source>
</evidence>
<dbReference type="InterPro" id="IPR020547">
    <property type="entry name" value="ATP_synth_F1_esu_C"/>
</dbReference>
<evidence type="ECO:0000256" key="3">
    <source>
        <dbReference type="ARBA" id="ARBA00022448"/>
    </source>
</evidence>
<dbReference type="GO" id="GO:0016787">
    <property type="term" value="F:hydrolase activity"/>
    <property type="evidence" value="ECO:0007669"/>
    <property type="project" value="UniProtKB-KW"/>
</dbReference>
<keyword evidence="3" id="KW-0813">Transport</keyword>
<keyword evidence="10" id="KW-0378">Hydrolase</keyword>
<keyword evidence="6" id="KW-0139">CF(1)</keyword>
<dbReference type="GO" id="GO:0046933">
    <property type="term" value="F:proton-transporting ATP synthase activity, rotational mechanism"/>
    <property type="evidence" value="ECO:0007669"/>
    <property type="project" value="InterPro"/>
</dbReference>
<protein>
    <submittedName>
        <fullName evidence="10">Atp synthase epsilon chain</fullName>
        <ecNumber evidence="10">3.6.3.14</ecNumber>
    </submittedName>
</protein>
<dbReference type="NCBIfam" id="NF009980">
    <property type="entry name" value="PRK13446.1"/>
    <property type="match status" value="1"/>
</dbReference>
<dbReference type="SUPFAM" id="SSF46604">
    <property type="entry name" value="Epsilon subunit of F1F0-ATP synthase C-terminal domain"/>
    <property type="match status" value="1"/>
</dbReference>
<sequence>MADELMLEIVSPEKMVFSGKIEEVTIPGTEGEFGVLRGHEAFLSSVDIGELNFLKEGKKTYYAINTGYAEVTSDKVTVLIETAERSDHIDKERALKAKDKAETRLGQLTKEDAEFEIMRGALARAIARISVAEKQ</sequence>
<comment type="similarity">
    <text evidence="2">Belongs to the ATPase epsilon chain family.</text>
</comment>
<dbReference type="EMBL" id="LNQE01000883">
    <property type="protein sequence ID" value="KUG23841.1"/>
    <property type="molecule type" value="Genomic_DNA"/>
</dbReference>
<feature type="domain" description="ATP synthase epsilon subunit C-terminal" evidence="8">
    <location>
        <begin position="88"/>
        <end position="133"/>
    </location>
</feature>
<evidence type="ECO:0000256" key="7">
    <source>
        <dbReference type="ARBA" id="ARBA00023310"/>
    </source>
</evidence>
<dbReference type="GO" id="GO:0045259">
    <property type="term" value="C:proton-transporting ATP synthase complex"/>
    <property type="evidence" value="ECO:0007669"/>
    <property type="project" value="UniProtKB-KW"/>
</dbReference>
<dbReference type="Pfam" id="PF00401">
    <property type="entry name" value="ATP-synt_DE"/>
    <property type="match status" value="1"/>
</dbReference>
<dbReference type="Gene3D" id="2.60.15.10">
    <property type="entry name" value="F0F1 ATP synthase delta/epsilon subunit, N-terminal"/>
    <property type="match status" value="1"/>
</dbReference>
<keyword evidence="4" id="KW-0406">Ion transport</keyword>
<dbReference type="Gene3D" id="1.20.5.440">
    <property type="entry name" value="ATP synthase delta/epsilon subunit, C-terminal domain"/>
    <property type="match status" value="1"/>
</dbReference>
<dbReference type="GO" id="GO:0005886">
    <property type="term" value="C:plasma membrane"/>
    <property type="evidence" value="ECO:0007669"/>
    <property type="project" value="UniProtKB-SubCell"/>
</dbReference>
<comment type="subcellular location">
    <subcellularLocation>
        <location evidence="1">Cell membrane</location>
        <topology evidence="1">Peripheral membrane protein</topology>
    </subcellularLocation>
</comment>